<keyword evidence="3" id="KW-1185">Reference proteome</keyword>
<dbReference type="Proteomes" id="UP000789901">
    <property type="component" value="Unassembled WGS sequence"/>
</dbReference>
<evidence type="ECO:0000313" key="2">
    <source>
        <dbReference type="EMBL" id="CAG8726220.1"/>
    </source>
</evidence>
<dbReference type="EMBL" id="CAJVQB010009061">
    <property type="protein sequence ID" value="CAG8726220.1"/>
    <property type="molecule type" value="Genomic_DNA"/>
</dbReference>
<evidence type="ECO:0000256" key="1">
    <source>
        <dbReference type="SAM" id="MobiDB-lite"/>
    </source>
</evidence>
<comment type="caution">
    <text evidence="2">The sequence shown here is derived from an EMBL/GenBank/DDBJ whole genome shotgun (WGS) entry which is preliminary data.</text>
</comment>
<feature type="region of interest" description="Disordered" evidence="1">
    <location>
        <begin position="32"/>
        <end position="52"/>
    </location>
</feature>
<gene>
    <name evidence="2" type="ORF">GMARGA_LOCUS13956</name>
</gene>
<evidence type="ECO:0000313" key="3">
    <source>
        <dbReference type="Proteomes" id="UP000789901"/>
    </source>
</evidence>
<sequence length="52" mass="5744">MGRNFIPSIWAQFTQAFGRNLPKTLGSIYPSIGAKGEGVRPNESRDRPSVHT</sequence>
<name>A0ABN7V3J9_GIGMA</name>
<organism evidence="2 3">
    <name type="scientific">Gigaspora margarita</name>
    <dbReference type="NCBI Taxonomy" id="4874"/>
    <lineage>
        <taxon>Eukaryota</taxon>
        <taxon>Fungi</taxon>
        <taxon>Fungi incertae sedis</taxon>
        <taxon>Mucoromycota</taxon>
        <taxon>Glomeromycotina</taxon>
        <taxon>Glomeromycetes</taxon>
        <taxon>Diversisporales</taxon>
        <taxon>Gigasporaceae</taxon>
        <taxon>Gigaspora</taxon>
    </lineage>
</organism>
<reference evidence="2 3" key="1">
    <citation type="submission" date="2021-06" db="EMBL/GenBank/DDBJ databases">
        <authorList>
            <person name="Kallberg Y."/>
            <person name="Tangrot J."/>
            <person name="Rosling A."/>
        </authorList>
    </citation>
    <scope>NUCLEOTIDE SEQUENCE [LARGE SCALE GENOMIC DNA]</scope>
    <source>
        <strain evidence="2 3">120-4 pot B 10/14</strain>
    </source>
</reference>
<proteinExistence type="predicted"/>
<feature type="compositionally biased region" description="Basic and acidic residues" evidence="1">
    <location>
        <begin position="37"/>
        <end position="52"/>
    </location>
</feature>
<protein>
    <submittedName>
        <fullName evidence="2">20814_t:CDS:1</fullName>
    </submittedName>
</protein>
<accession>A0ABN7V3J9</accession>